<feature type="region of interest" description="Disordered" evidence="1">
    <location>
        <begin position="386"/>
        <end position="407"/>
    </location>
</feature>
<feature type="compositionally biased region" description="Basic residues" evidence="1">
    <location>
        <begin position="202"/>
        <end position="215"/>
    </location>
</feature>
<protein>
    <submittedName>
        <fullName evidence="2">Uncharacterized protein</fullName>
    </submittedName>
</protein>
<reference evidence="2 3" key="1">
    <citation type="journal article" date="2024" name="J Genomics">
        <title>Draft genome sequencing and assembly of Favolaschia claudopus CIRM-BRFM 2984 isolated from oak limbs.</title>
        <authorList>
            <person name="Navarro D."/>
            <person name="Drula E."/>
            <person name="Chaduli D."/>
            <person name="Cazenave R."/>
            <person name="Ahrendt S."/>
            <person name="Wang J."/>
            <person name="Lipzen A."/>
            <person name="Daum C."/>
            <person name="Barry K."/>
            <person name="Grigoriev I.V."/>
            <person name="Favel A."/>
            <person name="Rosso M.N."/>
            <person name="Martin F."/>
        </authorList>
    </citation>
    <scope>NUCLEOTIDE SEQUENCE [LARGE SCALE GENOMIC DNA]</scope>
    <source>
        <strain evidence="2 3">CIRM-BRFM 2984</strain>
    </source>
</reference>
<evidence type="ECO:0000313" key="3">
    <source>
        <dbReference type="Proteomes" id="UP001362999"/>
    </source>
</evidence>
<evidence type="ECO:0000313" key="2">
    <source>
        <dbReference type="EMBL" id="KAK7000972.1"/>
    </source>
</evidence>
<feature type="compositionally biased region" description="Basic and acidic residues" evidence="1">
    <location>
        <begin position="47"/>
        <end position="56"/>
    </location>
</feature>
<dbReference type="Proteomes" id="UP001362999">
    <property type="component" value="Unassembled WGS sequence"/>
</dbReference>
<name>A0AAW0A5Y0_9AGAR</name>
<evidence type="ECO:0000256" key="1">
    <source>
        <dbReference type="SAM" id="MobiDB-lite"/>
    </source>
</evidence>
<gene>
    <name evidence="2" type="ORF">R3P38DRAFT_3612903</name>
</gene>
<accession>A0AAW0A5Y0</accession>
<feature type="compositionally biased region" description="Low complexity" evidence="1">
    <location>
        <begin position="250"/>
        <end position="269"/>
    </location>
</feature>
<feature type="region of interest" description="Disordered" evidence="1">
    <location>
        <begin position="182"/>
        <end position="330"/>
    </location>
</feature>
<feature type="compositionally biased region" description="Basic and acidic residues" evidence="1">
    <location>
        <begin position="396"/>
        <end position="407"/>
    </location>
</feature>
<organism evidence="2 3">
    <name type="scientific">Favolaschia claudopus</name>
    <dbReference type="NCBI Taxonomy" id="2862362"/>
    <lineage>
        <taxon>Eukaryota</taxon>
        <taxon>Fungi</taxon>
        <taxon>Dikarya</taxon>
        <taxon>Basidiomycota</taxon>
        <taxon>Agaricomycotina</taxon>
        <taxon>Agaricomycetes</taxon>
        <taxon>Agaricomycetidae</taxon>
        <taxon>Agaricales</taxon>
        <taxon>Marasmiineae</taxon>
        <taxon>Mycenaceae</taxon>
        <taxon>Favolaschia</taxon>
    </lineage>
</organism>
<feature type="compositionally biased region" description="Low complexity" evidence="1">
    <location>
        <begin position="308"/>
        <end position="320"/>
    </location>
</feature>
<keyword evidence="3" id="KW-1185">Reference proteome</keyword>
<dbReference type="AlphaFoldDB" id="A0AAW0A5Y0"/>
<dbReference type="EMBL" id="JAWWNJ010000085">
    <property type="protein sequence ID" value="KAK7000972.1"/>
    <property type="molecule type" value="Genomic_DNA"/>
</dbReference>
<proteinExistence type="predicted"/>
<sequence>MQRTLDKLRFFASSSNPRISQMVHSIAVLLGLEDSEHVVRSPSSLRARRDGTRRSVDAPPLSPSPATMTQTPRDNDDVNASPRRSCRLNLPCAVPTPLPAPLSQATNSVSFTQLDLSSAASLMPPLVTFKRPKPAVSLTSPTCKFSPPLLTTTPSSDASAATLTSQTSFLLPFNPVPALTSLHSSLRRPPTRTTGFLDSPPLRRRPWRIRRRNRRRETFPLDSYPPPPLDLGHPTAATSPTSSFRRVPAFSTPSSENPPNSPFNSSTLRLPPPPHRRLPSTTPARPLASTTSSRRYARRLAWKRARNQSKASSSTSSAPPLCAPPHPQPPDIVVSARRAPIDLEMRWKSIQIDAPPIRVWEELGKAGMARGCSGLLAGVRGETRMERRGRAAGRAVETRRHEADTVA</sequence>
<feature type="compositionally biased region" description="Pro residues" evidence="1">
    <location>
        <begin position="321"/>
        <end position="330"/>
    </location>
</feature>
<feature type="region of interest" description="Disordered" evidence="1">
    <location>
        <begin position="39"/>
        <end position="84"/>
    </location>
</feature>
<feature type="compositionally biased region" description="Low complexity" evidence="1">
    <location>
        <begin position="279"/>
        <end position="294"/>
    </location>
</feature>
<comment type="caution">
    <text evidence="2">The sequence shown here is derived from an EMBL/GenBank/DDBJ whole genome shotgun (WGS) entry which is preliminary data.</text>
</comment>
<feature type="compositionally biased region" description="Basic residues" evidence="1">
    <location>
        <begin position="295"/>
        <end position="307"/>
    </location>
</feature>